<feature type="transmembrane region" description="Helical" evidence="1">
    <location>
        <begin position="579"/>
        <end position="602"/>
    </location>
</feature>
<dbReference type="PANTHER" id="PTHR11161">
    <property type="entry name" value="O-ACYLTRANSFERASE"/>
    <property type="match status" value="1"/>
</dbReference>
<feature type="transmembrane region" description="Helical" evidence="1">
    <location>
        <begin position="441"/>
        <end position="458"/>
    </location>
</feature>
<evidence type="ECO:0000256" key="2">
    <source>
        <dbReference type="SAM" id="SignalP"/>
    </source>
</evidence>
<evidence type="ECO:0000313" key="3">
    <source>
        <dbReference type="EMBL" id="CAH0401111.1"/>
    </source>
</evidence>
<feature type="transmembrane region" description="Helical" evidence="1">
    <location>
        <begin position="250"/>
        <end position="271"/>
    </location>
</feature>
<dbReference type="Proteomes" id="UP001153292">
    <property type="component" value="Chromosome 19"/>
</dbReference>
<feature type="transmembrane region" description="Helical" evidence="1">
    <location>
        <begin position="470"/>
        <end position="494"/>
    </location>
</feature>
<proteinExistence type="predicted"/>
<dbReference type="PANTHER" id="PTHR11161:SF22">
    <property type="entry name" value="ACYLTRANSFERASE 3 DOMAIN-CONTAINING PROTEIN-RELATED"/>
    <property type="match status" value="1"/>
</dbReference>
<evidence type="ECO:0000256" key="1">
    <source>
        <dbReference type="SAM" id="Phobius"/>
    </source>
</evidence>
<keyword evidence="1" id="KW-0812">Transmembrane</keyword>
<feature type="transmembrane region" description="Helical" evidence="1">
    <location>
        <begin position="514"/>
        <end position="535"/>
    </location>
</feature>
<sequence>MSYFLFFLLLFLFHRNSALKTISNEEFATFVPLRHVDPFSQCVGAEGGAYCHTDFKLLADGPHELYDKMLNYSYSALRHFDYTNPQYGYCITRRCKQFYKGDSESELLEAMGSCLNHTLEREYGLRARINFGTCYRHGERKHQVTWVDCAAAALFITLVGLAATGTYYDLFATNKDTKGYLMCFSIPANWKKLKAPWPQDKMTARLAVFNGIRTITAIMVVILHALIPVIPTVENPAHFEAANESHSFHLVGNVHIVMQTFFFMSGLFLVYTAQITNEKNPITWRSLPRAIFLRWLRLSPVHHVMLLYTATWFKFAPHGPHWEGMVGGEVEDCQQTWPMFVLYHNNYVFGQRCSIHHWSTAADFHLHIVGLMILSLSPTERIRDVMIWLFTIIGILLPAIETYNRDLHGTFIAGFKYVQNQRGIFEDPTFNFLYKRTHTNIPAFGIGMLYGLFLYKWMKKPEDTSKYKKYVYWFWLLFPMFLSVVYMNAVLIHREGSAPAPLALRVFFALVQKPAWSLLLVALTFGVICQIENVYRRILEWPGWVPLMKLTYCTYNVNIVISLWMYGSTSQLTYASDLSLLNGAAGLVVITFIFATVLWLLVEAPCNNLARKLFPDRQSILKVAGTTKKMD</sequence>
<protein>
    <recommendedName>
        <fullName evidence="5">Acyltransferase 3 domain-containing protein</fullName>
    </recommendedName>
</protein>
<keyword evidence="2" id="KW-0732">Signal</keyword>
<feature type="transmembrane region" description="Helical" evidence="1">
    <location>
        <begin position="382"/>
        <end position="400"/>
    </location>
</feature>
<keyword evidence="1" id="KW-0472">Membrane</keyword>
<dbReference type="EMBL" id="OU963912">
    <property type="protein sequence ID" value="CAH0401111.1"/>
    <property type="molecule type" value="Genomic_DNA"/>
</dbReference>
<evidence type="ECO:0000313" key="4">
    <source>
        <dbReference type="Proteomes" id="UP001153292"/>
    </source>
</evidence>
<feature type="transmembrane region" description="Helical" evidence="1">
    <location>
        <begin position="211"/>
        <end position="230"/>
    </location>
</feature>
<feature type="transmembrane region" description="Helical" evidence="1">
    <location>
        <begin position="150"/>
        <end position="168"/>
    </location>
</feature>
<feature type="signal peptide" evidence="2">
    <location>
        <begin position="1"/>
        <end position="18"/>
    </location>
</feature>
<gene>
    <name evidence="3" type="ORF">CHILSU_LOCUS4323</name>
</gene>
<reference evidence="3" key="1">
    <citation type="submission" date="2021-12" db="EMBL/GenBank/DDBJ databases">
        <authorList>
            <person name="King R."/>
        </authorList>
    </citation>
    <scope>NUCLEOTIDE SEQUENCE</scope>
</reference>
<accession>A0ABN8B5N7</accession>
<feature type="transmembrane region" description="Helical" evidence="1">
    <location>
        <begin position="547"/>
        <end position="567"/>
    </location>
</feature>
<evidence type="ECO:0008006" key="5">
    <source>
        <dbReference type="Google" id="ProtNLM"/>
    </source>
</evidence>
<organism evidence="3 4">
    <name type="scientific">Chilo suppressalis</name>
    <name type="common">Asiatic rice borer moth</name>
    <dbReference type="NCBI Taxonomy" id="168631"/>
    <lineage>
        <taxon>Eukaryota</taxon>
        <taxon>Metazoa</taxon>
        <taxon>Ecdysozoa</taxon>
        <taxon>Arthropoda</taxon>
        <taxon>Hexapoda</taxon>
        <taxon>Insecta</taxon>
        <taxon>Pterygota</taxon>
        <taxon>Neoptera</taxon>
        <taxon>Endopterygota</taxon>
        <taxon>Lepidoptera</taxon>
        <taxon>Glossata</taxon>
        <taxon>Ditrysia</taxon>
        <taxon>Pyraloidea</taxon>
        <taxon>Crambidae</taxon>
        <taxon>Crambinae</taxon>
        <taxon>Chilo</taxon>
    </lineage>
</organism>
<dbReference type="InterPro" id="IPR052728">
    <property type="entry name" value="O2_lipid_transport_reg"/>
</dbReference>
<feature type="chain" id="PRO_5047008672" description="Acyltransferase 3 domain-containing protein" evidence="2">
    <location>
        <begin position="19"/>
        <end position="631"/>
    </location>
</feature>
<keyword evidence="1" id="KW-1133">Transmembrane helix</keyword>
<name>A0ABN8B5N7_CHISP</name>
<keyword evidence="4" id="KW-1185">Reference proteome</keyword>